<evidence type="ECO:0008006" key="3">
    <source>
        <dbReference type="Google" id="ProtNLM"/>
    </source>
</evidence>
<evidence type="ECO:0000313" key="1">
    <source>
        <dbReference type="EMBL" id="MER2494357.1"/>
    </source>
</evidence>
<comment type="caution">
    <text evidence="1">The sequence shown here is derived from an EMBL/GenBank/DDBJ whole genome shotgun (WGS) entry which is preliminary data.</text>
</comment>
<reference evidence="1 2" key="1">
    <citation type="submission" date="2024-06" db="EMBL/GenBank/DDBJ databases">
        <authorList>
            <person name="Chen R.Y."/>
        </authorList>
    </citation>
    <scope>NUCLEOTIDE SEQUENCE [LARGE SCALE GENOMIC DNA]</scope>
    <source>
        <strain evidence="1 2">D2</strain>
    </source>
</reference>
<gene>
    <name evidence="1" type="ORF">ABS311_20985</name>
</gene>
<proteinExistence type="predicted"/>
<organism evidence="1 2">
    <name type="scientific">Catenovulum sediminis</name>
    <dbReference type="NCBI Taxonomy" id="1740262"/>
    <lineage>
        <taxon>Bacteria</taxon>
        <taxon>Pseudomonadati</taxon>
        <taxon>Pseudomonadota</taxon>
        <taxon>Gammaproteobacteria</taxon>
        <taxon>Alteromonadales</taxon>
        <taxon>Alteromonadaceae</taxon>
        <taxon>Catenovulum</taxon>
    </lineage>
</organism>
<accession>A0ABV1RN43</accession>
<keyword evidence="2" id="KW-1185">Reference proteome</keyword>
<dbReference type="EMBL" id="JBELOE010000296">
    <property type="protein sequence ID" value="MER2494357.1"/>
    <property type="molecule type" value="Genomic_DNA"/>
</dbReference>
<sequence>MKLGLESKLLAFVSVLTIGIGQPQIGVPAACNGQVVTDIFFSTFTPNFVHTYSHSCVQYFLVALMSLLNDV</sequence>
<evidence type="ECO:0000313" key="2">
    <source>
        <dbReference type="Proteomes" id="UP001467690"/>
    </source>
</evidence>
<dbReference type="Proteomes" id="UP001467690">
    <property type="component" value="Unassembled WGS sequence"/>
</dbReference>
<name>A0ABV1RN43_9ALTE</name>
<protein>
    <recommendedName>
        <fullName evidence="3">Secreted protein</fullName>
    </recommendedName>
</protein>